<comment type="caution">
    <text evidence="2">The sequence shown here is derived from an EMBL/GenBank/DDBJ whole genome shotgun (WGS) entry which is preliminary data.</text>
</comment>
<protein>
    <submittedName>
        <fullName evidence="2">Uncharacterized protein</fullName>
    </submittedName>
</protein>
<dbReference type="Proteomes" id="UP001202674">
    <property type="component" value="Unassembled WGS sequence"/>
</dbReference>
<evidence type="ECO:0000256" key="1">
    <source>
        <dbReference type="SAM" id="Phobius"/>
    </source>
</evidence>
<feature type="transmembrane region" description="Helical" evidence="1">
    <location>
        <begin position="177"/>
        <end position="199"/>
    </location>
</feature>
<name>A0AAE3FTZ4_9EURY</name>
<evidence type="ECO:0000313" key="2">
    <source>
        <dbReference type="EMBL" id="MCL9815161.1"/>
    </source>
</evidence>
<dbReference type="AlphaFoldDB" id="A0AAE3FTZ4"/>
<keyword evidence="1" id="KW-1133">Transmembrane helix</keyword>
<gene>
    <name evidence="2" type="ORF">AArcSt11_16015</name>
</gene>
<feature type="transmembrane region" description="Helical" evidence="1">
    <location>
        <begin position="220"/>
        <end position="242"/>
    </location>
</feature>
<accession>A0AAE3FTZ4</accession>
<dbReference type="RefSeq" id="WP_250598586.1">
    <property type="nucleotide sequence ID" value="NZ_JAKRVY010000014.1"/>
</dbReference>
<keyword evidence="1" id="KW-0472">Membrane</keyword>
<evidence type="ECO:0000313" key="3">
    <source>
        <dbReference type="Proteomes" id="UP001202674"/>
    </source>
</evidence>
<dbReference type="EMBL" id="JAKRVY010000014">
    <property type="protein sequence ID" value="MCL9815161.1"/>
    <property type="molecule type" value="Genomic_DNA"/>
</dbReference>
<sequence length="252" mass="26790">MTRYRRVLGLVILLAVGAVATGGVAVAEESDNNGAESIDLEEIGLDSIETLIENDEELEAHVREYATARAEFYDEVDELNETTDRIDDGGGDLDEAGTTLERLEDRHENMTTQETEIIEYLTETTHGGNGTGTFGAVATINDERTDRSEMLSESTDAYVAAVEGSGDEPRSTVRLTLFGSLLGGLVVGLVAGAAVPIVAAKRVSEKMKLSRNVNYDRKVALLPILLGVAVAIAGAVVLVVLVGGAELLEVVR</sequence>
<reference evidence="2 3" key="1">
    <citation type="journal article" date="2022" name="Syst. Appl. Microbiol.">
        <title>Natronocalculus amylovorans gen. nov., sp. nov., and Natranaeroarchaeum aerophilus sp. nov., dominant culturable amylolytic natronoarchaea from hypersaline soda lakes in southwestern Siberia.</title>
        <authorList>
            <person name="Sorokin D.Y."/>
            <person name="Elcheninov A.G."/>
            <person name="Khizhniak T.V."/>
            <person name="Koenen M."/>
            <person name="Bale N.J."/>
            <person name="Damste J.S.S."/>
            <person name="Kublanov I.V."/>
        </authorList>
    </citation>
    <scope>NUCLEOTIDE SEQUENCE [LARGE SCALE GENOMIC DNA]</scope>
    <source>
        <strain evidence="2 3">AArc-St1-1</strain>
    </source>
</reference>
<keyword evidence="1" id="KW-0812">Transmembrane</keyword>
<keyword evidence="3" id="KW-1185">Reference proteome</keyword>
<proteinExistence type="predicted"/>
<organism evidence="2 3">
    <name type="scientific">Natranaeroarchaeum aerophilus</name>
    <dbReference type="NCBI Taxonomy" id="2917711"/>
    <lineage>
        <taxon>Archaea</taxon>
        <taxon>Methanobacteriati</taxon>
        <taxon>Methanobacteriota</taxon>
        <taxon>Stenosarchaea group</taxon>
        <taxon>Halobacteria</taxon>
        <taxon>Halobacteriales</taxon>
        <taxon>Natronoarchaeaceae</taxon>
        <taxon>Natranaeroarchaeum</taxon>
    </lineage>
</organism>